<reference evidence="2" key="1">
    <citation type="submission" date="2021-02" db="EMBL/GenBank/DDBJ databases">
        <authorList>
            <person name="Nowell W R."/>
        </authorList>
    </citation>
    <scope>NUCLEOTIDE SEQUENCE</scope>
</reference>
<comment type="caution">
    <text evidence="2">The sequence shown here is derived from an EMBL/GenBank/DDBJ whole genome shotgun (WGS) entry which is preliminary data.</text>
</comment>
<sequence>MSDSHRHHLSTHHHRESSRHRCELFHRPPSHSPSPSSQSTHSLSGSKRTSMHVHEHYPSFHISSSSHELRIVNRDTLAEIIDEMIIHAKRVKQYSIDTESEMTNNELSLIQINSMPGDSKSIVMLIELNNLPSQHSTKYEKVCALVRWLFRLDNEIYGWGNIHRELEPESKIISRPLLAKLIDIQPHFSTWYNGARTQCWVQSPSYRINITKDGTRTIQQLNQDSFCRCHSPSPYKPNELWSLQNALKYACKLHLDKTYRLSHWSASTYAQTDDTVNFILEIPVFQFMCDVFPVSLAHAMKACTQYRTRLLENGSARRLNELAEAHVGQRQKRQLGEVAVGSVAVYGAYKIIGDLFGGKNDEIIDRLDRSENFQKHQEKLNDALVTSILSLEDNNLVMLKSFKQMFDSVNETRSYIHNLLKMSIREQRTFTGWAKFSLKSEMRRHYEQIMSAFMRVENHDLNLEMFSPEQRTFIHEILWRRIEKSLPLNFSISLAQFVPNLLVQQIISFDQVNESEIVYELKEEDFNFVIETDSHDIAARNETIDLDTILPKIVGHARIENIFGIPSNSSSKKTDLFKITRLPMFIDKKRALYTANLPQYLTLADDGSSSEWLEHKNRKCNTDEQLKFMYCSIPVPVFNVIQHPCLRSIILNTSVNDCLRETVDLSSPQVIEFAPNIHAISVHTPLQCFEKGDKKKFKRIQ</sequence>
<protein>
    <submittedName>
        <fullName evidence="2">Uncharacterized protein</fullName>
    </submittedName>
</protein>
<evidence type="ECO:0000256" key="1">
    <source>
        <dbReference type="SAM" id="MobiDB-lite"/>
    </source>
</evidence>
<feature type="compositionally biased region" description="Basic residues" evidence="1">
    <location>
        <begin position="1"/>
        <end position="18"/>
    </location>
</feature>
<dbReference type="EMBL" id="CAJNOJ010000859">
    <property type="protein sequence ID" value="CAF1529378.1"/>
    <property type="molecule type" value="Genomic_DNA"/>
</dbReference>
<proteinExistence type="predicted"/>
<feature type="compositionally biased region" description="Low complexity" evidence="1">
    <location>
        <begin position="33"/>
        <end position="46"/>
    </location>
</feature>
<accession>A0A815VE66</accession>
<feature type="region of interest" description="Disordered" evidence="1">
    <location>
        <begin position="1"/>
        <end position="51"/>
    </location>
</feature>
<organism evidence="2 3">
    <name type="scientific">Adineta ricciae</name>
    <name type="common">Rotifer</name>
    <dbReference type="NCBI Taxonomy" id="249248"/>
    <lineage>
        <taxon>Eukaryota</taxon>
        <taxon>Metazoa</taxon>
        <taxon>Spiralia</taxon>
        <taxon>Gnathifera</taxon>
        <taxon>Rotifera</taxon>
        <taxon>Eurotatoria</taxon>
        <taxon>Bdelloidea</taxon>
        <taxon>Adinetida</taxon>
        <taxon>Adinetidae</taxon>
        <taxon>Adineta</taxon>
    </lineage>
</organism>
<gene>
    <name evidence="2" type="ORF">EDS130_LOCUS44447</name>
</gene>
<dbReference type="Proteomes" id="UP000663852">
    <property type="component" value="Unassembled WGS sequence"/>
</dbReference>
<evidence type="ECO:0000313" key="3">
    <source>
        <dbReference type="Proteomes" id="UP000663852"/>
    </source>
</evidence>
<evidence type="ECO:0000313" key="2">
    <source>
        <dbReference type="EMBL" id="CAF1529378.1"/>
    </source>
</evidence>
<dbReference type="AlphaFoldDB" id="A0A815VE66"/>
<name>A0A815VE66_ADIRI</name>